<keyword evidence="12" id="KW-0732">Signal</keyword>
<comment type="similarity">
    <text evidence="9">Belongs to the peroxiredoxin family. BCP/PrxQ subfamily.</text>
</comment>
<evidence type="ECO:0000256" key="6">
    <source>
        <dbReference type="ARBA" id="ARBA00023157"/>
    </source>
</evidence>
<evidence type="ECO:0000256" key="1">
    <source>
        <dbReference type="ARBA" id="ARBA00003330"/>
    </source>
</evidence>
<keyword evidence="15" id="KW-1185">Reference proteome</keyword>
<organism evidence="14 15">
    <name type="scientific">Luteolibacter soli</name>
    <dbReference type="NCBI Taxonomy" id="3135280"/>
    <lineage>
        <taxon>Bacteria</taxon>
        <taxon>Pseudomonadati</taxon>
        <taxon>Verrucomicrobiota</taxon>
        <taxon>Verrucomicrobiia</taxon>
        <taxon>Verrucomicrobiales</taxon>
        <taxon>Verrucomicrobiaceae</taxon>
        <taxon>Luteolibacter</taxon>
    </lineage>
</organism>
<evidence type="ECO:0000259" key="13">
    <source>
        <dbReference type="PROSITE" id="PS51352"/>
    </source>
</evidence>
<dbReference type="InterPro" id="IPR013766">
    <property type="entry name" value="Thioredoxin_domain"/>
</dbReference>
<evidence type="ECO:0000256" key="5">
    <source>
        <dbReference type="ARBA" id="ARBA00023002"/>
    </source>
</evidence>
<dbReference type="InterPro" id="IPR036249">
    <property type="entry name" value="Thioredoxin-like_sf"/>
</dbReference>
<dbReference type="PROSITE" id="PS51352">
    <property type="entry name" value="THIOREDOXIN_2"/>
    <property type="match status" value="1"/>
</dbReference>
<proteinExistence type="inferred from homology"/>
<dbReference type="PANTHER" id="PTHR42801:SF4">
    <property type="entry name" value="AHPC_TSA FAMILY PROTEIN"/>
    <property type="match status" value="1"/>
</dbReference>
<evidence type="ECO:0000313" key="14">
    <source>
        <dbReference type="EMBL" id="MEK7950694.1"/>
    </source>
</evidence>
<evidence type="ECO:0000256" key="2">
    <source>
        <dbReference type="ARBA" id="ARBA00013017"/>
    </source>
</evidence>
<evidence type="ECO:0000256" key="9">
    <source>
        <dbReference type="ARBA" id="ARBA00038489"/>
    </source>
</evidence>
<keyword evidence="5 14" id="KW-0560">Oxidoreductase</keyword>
<dbReference type="Gene3D" id="3.40.30.10">
    <property type="entry name" value="Glutaredoxin"/>
    <property type="match status" value="1"/>
</dbReference>
<evidence type="ECO:0000256" key="3">
    <source>
        <dbReference type="ARBA" id="ARBA00022559"/>
    </source>
</evidence>
<protein>
    <recommendedName>
        <fullName evidence="2">thioredoxin-dependent peroxiredoxin</fullName>
        <ecNumber evidence="2">1.11.1.24</ecNumber>
    </recommendedName>
    <alternativeName>
        <fullName evidence="8">Thioredoxin peroxidase</fullName>
    </alternativeName>
    <alternativeName>
        <fullName evidence="10">Thioredoxin-dependent peroxiredoxin Bcp</fullName>
    </alternativeName>
</protein>
<dbReference type="EMBL" id="JBBUKT010000003">
    <property type="protein sequence ID" value="MEK7950694.1"/>
    <property type="molecule type" value="Genomic_DNA"/>
</dbReference>
<feature type="chain" id="PRO_5046395196" description="thioredoxin-dependent peroxiredoxin" evidence="12">
    <location>
        <begin position="24"/>
        <end position="169"/>
    </location>
</feature>
<dbReference type="EC" id="1.11.1.24" evidence="2"/>
<dbReference type="RefSeq" id="WP_341404296.1">
    <property type="nucleotide sequence ID" value="NZ_JBBUKT010000003.1"/>
</dbReference>
<dbReference type="Pfam" id="PF00578">
    <property type="entry name" value="AhpC-TSA"/>
    <property type="match status" value="1"/>
</dbReference>
<dbReference type="InterPro" id="IPR000866">
    <property type="entry name" value="AhpC/TSA"/>
</dbReference>
<dbReference type="SUPFAM" id="SSF52833">
    <property type="entry name" value="Thioredoxin-like"/>
    <property type="match status" value="1"/>
</dbReference>
<feature type="signal peptide" evidence="12">
    <location>
        <begin position="1"/>
        <end position="23"/>
    </location>
</feature>
<keyword evidence="3 14" id="KW-0575">Peroxidase</keyword>
<evidence type="ECO:0000313" key="15">
    <source>
        <dbReference type="Proteomes" id="UP001371305"/>
    </source>
</evidence>
<reference evidence="14 15" key="1">
    <citation type="submission" date="2024-04" db="EMBL/GenBank/DDBJ databases">
        <title>Luteolibacter sp. isolated from soil.</title>
        <authorList>
            <person name="An J."/>
        </authorList>
    </citation>
    <scope>NUCLEOTIDE SEQUENCE [LARGE SCALE GENOMIC DNA]</scope>
    <source>
        <strain evidence="14 15">Y139</strain>
    </source>
</reference>
<comment type="function">
    <text evidence="1">Thiol-specific peroxidase that catalyzes the reduction of hydrogen peroxide and organic hydroperoxides to water and alcohols, respectively. Plays a role in cell protection against oxidative stress by detoxifying peroxides and as sensor of hydrogen peroxide-mediated signaling events.</text>
</comment>
<gene>
    <name evidence="14" type="ORF">WKV53_09320</name>
</gene>
<sequence>MKPLQLLAAIVAPIGLAIAAAGAEPIDVGAALPTITAKNQDGQEVKLAEAGAGGFTLVYFYPKADTPGCTKQACSLRDAYATLTDKKVKVFGVSMDDVAAQKAFQEKYKLPFPLLADKEAKVADAFGVPHAAGFAKRQAFLFKDGKLVWRDLAAATDQQAADVLKQIEK</sequence>
<evidence type="ECO:0000256" key="8">
    <source>
        <dbReference type="ARBA" id="ARBA00032824"/>
    </source>
</evidence>
<evidence type="ECO:0000256" key="11">
    <source>
        <dbReference type="ARBA" id="ARBA00049091"/>
    </source>
</evidence>
<evidence type="ECO:0000256" key="4">
    <source>
        <dbReference type="ARBA" id="ARBA00022862"/>
    </source>
</evidence>
<comment type="caution">
    <text evidence="14">The sequence shown here is derived from an EMBL/GenBank/DDBJ whole genome shotgun (WGS) entry which is preliminary data.</text>
</comment>
<evidence type="ECO:0000256" key="7">
    <source>
        <dbReference type="ARBA" id="ARBA00023284"/>
    </source>
</evidence>
<evidence type="ECO:0000256" key="10">
    <source>
        <dbReference type="ARBA" id="ARBA00042639"/>
    </source>
</evidence>
<evidence type="ECO:0000256" key="12">
    <source>
        <dbReference type="SAM" id="SignalP"/>
    </source>
</evidence>
<keyword evidence="6" id="KW-1015">Disulfide bond</keyword>
<name>A0ABU9ASJ3_9BACT</name>
<keyword evidence="7" id="KW-0676">Redox-active center</keyword>
<dbReference type="PANTHER" id="PTHR42801">
    <property type="entry name" value="THIOREDOXIN-DEPENDENT PEROXIDE REDUCTASE"/>
    <property type="match status" value="1"/>
</dbReference>
<comment type="catalytic activity">
    <reaction evidence="11">
        <text>a hydroperoxide + [thioredoxin]-dithiol = an alcohol + [thioredoxin]-disulfide + H2O</text>
        <dbReference type="Rhea" id="RHEA:62620"/>
        <dbReference type="Rhea" id="RHEA-COMP:10698"/>
        <dbReference type="Rhea" id="RHEA-COMP:10700"/>
        <dbReference type="ChEBI" id="CHEBI:15377"/>
        <dbReference type="ChEBI" id="CHEBI:29950"/>
        <dbReference type="ChEBI" id="CHEBI:30879"/>
        <dbReference type="ChEBI" id="CHEBI:35924"/>
        <dbReference type="ChEBI" id="CHEBI:50058"/>
        <dbReference type="EC" id="1.11.1.24"/>
    </reaction>
</comment>
<dbReference type="GO" id="GO:0140824">
    <property type="term" value="F:thioredoxin-dependent peroxiredoxin activity"/>
    <property type="evidence" value="ECO:0007669"/>
    <property type="project" value="UniProtKB-EC"/>
</dbReference>
<dbReference type="Proteomes" id="UP001371305">
    <property type="component" value="Unassembled WGS sequence"/>
</dbReference>
<keyword evidence="4" id="KW-0049">Antioxidant</keyword>
<dbReference type="InterPro" id="IPR050924">
    <property type="entry name" value="Peroxiredoxin_BCP/PrxQ"/>
</dbReference>
<accession>A0ABU9ASJ3</accession>
<dbReference type="CDD" id="cd03017">
    <property type="entry name" value="PRX_BCP"/>
    <property type="match status" value="1"/>
</dbReference>
<feature type="domain" description="Thioredoxin" evidence="13">
    <location>
        <begin position="26"/>
        <end position="169"/>
    </location>
</feature>